<evidence type="ECO:0000259" key="3">
    <source>
        <dbReference type="PROSITE" id="PS50011"/>
    </source>
</evidence>
<dbReference type="EMBL" id="VDLU01000002">
    <property type="protein sequence ID" value="TNJ28203.1"/>
    <property type="molecule type" value="Genomic_DNA"/>
</dbReference>
<keyword evidence="4" id="KW-0418">Kinase</keyword>
<dbReference type="PROSITE" id="PS50011">
    <property type="entry name" value="PROTEIN_KINASE_DOM"/>
    <property type="match status" value="1"/>
</dbReference>
<feature type="repeat" description="ANK" evidence="1">
    <location>
        <begin position="494"/>
        <end position="518"/>
    </location>
</feature>
<dbReference type="InterPro" id="IPR000719">
    <property type="entry name" value="Prot_kinase_dom"/>
</dbReference>
<accession>A0A4Z1T2N0</accession>
<dbReference type="Gene3D" id="3.30.200.20">
    <property type="entry name" value="Phosphorylase Kinase, domain 1"/>
    <property type="match status" value="1"/>
</dbReference>
<keyword evidence="4" id="KW-0808">Transferase</keyword>
<feature type="region of interest" description="Disordered" evidence="2">
    <location>
        <begin position="342"/>
        <end position="361"/>
    </location>
</feature>
<gene>
    <name evidence="4" type="ORF">GMRT_14355</name>
</gene>
<dbReference type="InterPro" id="IPR036770">
    <property type="entry name" value="Ankyrin_rpt-contain_sf"/>
</dbReference>
<dbReference type="PROSITE" id="PS50297">
    <property type="entry name" value="ANK_REP_REGION"/>
    <property type="match status" value="2"/>
</dbReference>
<keyword evidence="1" id="KW-0040">ANK repeat</keyword>
<evidence type="ECO:0000256" key="1">
    <source>
        <dbReference type="PROSITE-ProRule" id="PRU00023"/>
    </source>
</evidence>
<feature type="repeat" description="ANK" evidence="1">
    <location>
        <begin position="719"/>
        <end position="751"/>
    </location>
</feature>
<name>A0A4Z1T2N0_GIAMU</name>
<dbReference type="GO" id="GO:0005524">
    <property type="term" value="F:ATP binding"/>
    <property type="evidence" value="ECO:0007669"/>
    <property type="project" value="InterPro"/>
</dbReference>
<dbReference type="PANTHER" id="PTHR24120">
    <property type="entry name" value="GH07239P"/>
    <property type="match status" value="1"/>
</dbReference>
<dbReference type="Pfam" id="PF12796">
    <property type="entry name" value="Ank_2"/>
    <property type="match status" value="3"/>
</dbReference>
<feature type="domain" description="Protein kinase" evidence="3">
    <location>
        <begin position="1"/>
        <end position="272"/>
    </location>
</feature>
<keyword evidence="5" id="KW-1185">Reference proteome</keyword>
<protein>
    <submittedName>
        <fullName evidence="4">Kinase, NEK</fullName>
    </submittedName>
</protein>
<dbReference type="Proteomes" id="UP000315496">
    <property type="component" value="Chromosome 2"/>
</dbReference>
<dbReference type="InterPro" id="IPR002110">
    <property type="entry name" value="Ankyrin_rpt"/>
</dbReference>
<proteinExistence type="predicted"/>
<feature type="compositionally biased region" description="Polar residues" evidence="2">
    <location>
        <begin position="377"/>
        <end position="391"/>
    </location>
</feature>
<dbReference type="GO" id="GO:0004672">
    <property type="term" value="F:protein kinase activity"/>
    <property type="evidence" value="ECO:0007669"/>
    <property type="project" value="InterPro"/>
</dbReference>
<dbReference type="AlphaFoldDB" id="A0A4Z1T2N0"/>
<reference evidence="4 5" key="1">
    <citation type="submission" date="2019-05" db="EMBL/GenBank/DDBJ databases">
        <title>The compact genome of Giardia muris reveals important steps in the evolution of intestinal protozoan parasites.</title>
        <authorList>
            <person name="Xu F."/>
            <person name="Jimenez-Gonzalez A."/>
            <person name="Einarsson E."/>
            <person name="Astvaldsson A."/>
            <person name="Peirasmaki D."/>
            <person name="Eckmann L."/>
            <person name="Andersson J.O."/>
            <person name="Svard S.G."/>
            <person name="Jerlstrom-Hultqvist J."/>
        </authorList>
    </citation>
    <scope>NUCLEOTIDE SEQUENCE [LARGE SCALE GENOMIC DNA]</scope>
    <source>
        <strain evidence="4 5">Roberts-Thomson</strain>
    </source>
</reference>
<feature type="region of interest" description="Disordered" evidence="2">
    <location>
        <begin position="377"/>
        <end position="425"/>
    </location>
</feature>
<evidence type="ECO:0000256" key="2">
    <source>
        <dbReference type="SAM" id="MobiDB-lite"/>
    </source>
</evidence>
<dbReference type="SMART" id="SM00248">
    <property type="entry name" value="ANK"/>
    <property type="match status" value="9"/>
</dbReference>
<dbReference type="VEuPathDB" id="GiardiaDB:GMRT_14355"/>
<sequence>MFTSRSEFLRRYVRIDEGTVTPSECVYIVRLCGGGTLRTCREFQHVWLPQGLGEADLASAPLFRLRSLTLPHLLPLHDLFYDEQSQQLQIITDFVPTSNLQTQISTHMQSKTPIPEDVIWKVAAQISVLLHTLHFSHGLFLQYFAPRQCALMNDGSIRLVVTDLAQAVSPLYMGATSQLTRIYWAPELLEPKVPSFKSDVWSLGCTLYELCALQPFIDLPTLPNMMQKSANLPNDLALQQYSSELRAAIIGMLAYEPAVRLSSEYIAALPQVVSVVRGNPVHSVMDYTDAAPPAIAGTVTKESSYRYDPIANVIETDGPVAHTVYQVNDQIPPRVECIDVPNPTINKTRDPTISPKITALYSPSGPGSLEPFVIQQSTNSNIPSSPRSLSPSEKVDSRSPLFPQSQSPSERAGTTPPPYQIDPSRYTASTAFEPVKTNLLASTEISQTPQSWLPGGSESGVDDSQVTSLMRSVVTFENSDMYLHAPDIGCRTATGVTALMLAATVGNVDAIKYILERGLADPTCREARCVETERGWTALMYAVEAQHTAAVAALVDVESGIHDLQGQTALMHAVQRTNLEIVRILSQKEVGMVDHAGLTALAHAVDQRSCLATELVAPYEFSCPNPQGLTPLHVAAQRGDLPLVRTLSKYGTRVYTYEGQTALMLAAASGQASCIEPLIHLAGLTDKNGRTALMLGAEAGHLRVLEMLVMREAGMQDIRGQTALMYAASTGHADCLHVLIRDEARKRCTDGTTALMLAAELGQDSAVTILRDHEAGILRLTGESAISIAIAHDRPECVRLLFPYERGVICPGGRGIREYIRGFGRGHLLVGLESD</sequence>
<dbReference type="SMART" id="SM00220">
    <property type="entry name" value="S_TKc"/>
    <property type="match status" value="1"/>
</dbReference>
<dbReference type="Gene3D" id="1.25.40.20">
    <property type="entry name" value="Ankyrin repeat-containing domain"/>
    <property type="match status" value="2"/>
</dbReference>
<dbReference type="InterPro" id="IPR011009">
    <property type="entry name" value="Kinase-like_dom_sf"/>
</dbReference>
<organism evidence="4 5">
    <name type="scientific">Giardia muris</name>
    <dbReference type="NCBI Taxonomy" id="5742"/>
    <lineage>
        <taxon>Eukaryota</taxon>
        <taxon>Metamonada</taxon>
        <taxon>Diplomonadida</taxon>
        <taxon>Hexamitidae</taxon>
        <taxon>Giardiinae</taxon>
        <taxon>Giardia</taxon>
    </lineage>
</organism>
<dbReference type="Pfam" id="PF00069">
    <property type="entry name" value="Pkinase"/>
    <property type="match status" value="1"/>
</dbReference>
<comment type="caution">
    <text evidence="4">The sequence shown here is derived from an EMBL/GenBank/DDBJ whole genome shotgun (WGS) entry which is preliminary data.</text>
</comment>
<dbReference type="SUPFAM" id="SSF48403">
    <property type="entry name" value="Ankyrin repeat"/>
    <property type="match status" value="1"/>
</dbReference>
<dbReference type="PROSITE" id="PS50088">
    <property type="entry name" value="ANK_REPEAT"/>
    <property type="match status" value="3"/>
</dbReference>
<evidence type="ECO:0000313" key="5">
    <source>
        <dbReference type="Proteomes" id="UP000315496"/>
    </source>
</evidence>
<dbReference type="OrthoDB" id="194358at2759"/>
<dbReference type="Gene3D" id="1.10.510.10">
    <property type="entry name" value="Transferase(Phosphotransferase) domain 1"/>
    <property type="match status" value="1"/>
</dbReference>
<dbReference type="SUPFAM" id="SSF56112">
    <property type="entry name" value="Protein kinase-like (PK-like)"/>
    <property type="match status" value="1"/>
</dbReference>
<evidence type="ECO:0000313" key="4">
    <source>
        <dbReference type="EMBL" id="TNJ28203.1"/>
    </source>
</evidence>
<feature type="repeat" description="ANK" evidence="1">
    <location>
        <begin position="627"/>
        <end position="659"/>
    </location>
</feature>
<dbReference type="PANTHER" id="PTHR24120:SF4">
    <property type="entry name" value="GH07239P"/>
    <property type="match status" value="1"/>
</dbReference>